<dbReference type="Proteomes" id="UP000198744">
    <property type="component" value="Unassembled WGS sequence"/>
</dbReference>
<dbReference type="GO" id="GO:0006188">
    <property type="term" value="P:IMP biosynthetic process"/>
    <property type="evidence" value="ECO:0007669"/>
    <property type="project" value="InterPro"/>
</dbReference>
<proteinExistence type="predicted"/>
<dbReference type="Pfam" id="PF07826">
    <property type="entry name" value="IMP_cyclohyd"/>
    <property type="match status" value="1"/>
</dbReference>
<name>A0A1H7VSD0_9BACT</name>
<dbReference type="GO" id="GO:0003937">
    <property type="term" value="F:IMP cyclohydrolase activity"/>
    <property type="evidence" value="ECO:0007669"/>
    <property type="project" value="InterPro"/>
</dbReference>
<gene>
    <name evidence="2" type="ORF">SAMN04489760_104175</name>
</gene>
<reference evidence="2 3" key="1">
    <citation type="submission" date="2016-10" db="EMBL/GenBank/DDBJ databases">
        <authorList>
            <person name="de Groot N.N."/>
        </authorList>
    </citation>
    <scope>NUCLEOTIDE SEQUENCE [LARGE SCALE GENOMIC DNA]</scope>
    <source>
        <strain evidence="2 3">DSM 8423</strain>
    </source>
</reference>
<dbReference type="SUPFAM" id="SSF75569">
    <property type="entry name" value="Archaeal IMP cyclohydrolase PurO"/>
    <property type="match status" value="1"/>
</dbReference>
<organism evidence="2 3">
    <name type="scientific">Syntrophus gentianae</name>
    <dbReference type="NCBI Taxonomy" id="43775"/>
    <lineage>
        <taxon>Bacteria</taxon>
        <taxon>Pseudomonadati</taxon>
        <taxon>Thermodesulfobacteriota</taxon>
        <taxon>Syntrophia</taxon>
        <taxon>Syntrophales</taxon>
        <taxon>Syntrophaceae</taxon>
        <taxon>Syntrophus</taxon>
    </lineage>
</organism>
<feature type="domain" description="Inosine monophosphate cyclohydrolase-like" evidence="1">
    <location>
        <begin position="14"/>
        <end position="224"/>
    </location>
</feature>
<dbReference type="Gene3D" id="3.60.20.20">
    <property type="entry name" value="Inosine monophosphate cyclohydrolase-like"/>
    <property type="match status" value="1"/>
</dbReference>
<evidence type="ECO:0000313" key="3">
    <source>
        <dbReference type="Proteomes" id="UP000198744"/>
    </source>
</evidence>
<keyword evidence="2" id="KW-0378">Hydrolase</keyword>
<dbReference type="RefSeq" id="WP_093882528.1">
    <property type="nucleotide sequence ID" value="NZ_FOBS01000004.1"/>
</dbReference>
<keyword evidence="3" id="KW-1185">Reference proteome</keyword>
<dbReference type="OrthoDB" id="2676808at2"/>
<sequence>MKENLYEYLAGNEYPGRGICIGKTPGGRKAMIAYFIMGRSVNSRNRVFAPIDGGICTMAADPSKMTDPHLIIYNPVLTLGNTTIVTNGDQTDTIRDFITRDICPGYGFEAALNTRTFEDDGPNWTPRISGVVDMRMGGYKLSILKSDNGNEDSLQRFTFDYPQPLAGEGHFISTYKCNGNPIPSFVGEPLPVAMDGEDPDEYAGRLWEALNEDNKVSLFVRAIDLATQAYKDVIINKYKTVEE</sequence>
<dbReference type="AlphaFoldDB" id="A0A1H7VSD0"/>
<dbReference type="InterPro" id="IPR036795">
    <property type="entry name" value="IMP_cyclohydrolase-like_sf"/>
</dbReference>
<protein>
    <submittedName>
        <fullName evidence="2">IMP cyclohydrolase</fullName>
    </submittedName>
</protein>
<evidence type="ECO:0000259" key="1">
    <source>
        <dbReference type="Pfam" id="PF07826"/>
    </source>
</evidence>
<dbReference type="STRING" id="43775.SAMN04489760_104175"/>
<dbReference type="InterPro" id="IPR020600">
    <property type="entry name" value="IMP_cyclohydrolase-like"/>
</dbReference>
<dbReference type="EMBL" id="FOBS01000004">
    <property type="protein sequence ID" value="SEM12262.1"/>
    <property type="molecule type" value="Genomic_DNA"/>
</dbReference>
<accession>A0A1H7VSD0</accession>
<evidence type="ECO:0000313" key="2">
    <source>
        <dbReference type="EMBL" id="SEM12262.1"/>
    </source>
</evidence>